<dbReference type="GO" id="GO:0030435">
    <property type="term" value="P:sporulation resulting in formation of a cellular spore"/>
    <property type="evidence" value="ECO:0007669"/>
    <property type="project" value="UniProtKB-KW"/>
</dbReference>
<proteinExistence type="inferred from homology"/>
<accession>A0A9X2SCT3</accession>
<keyword evidence="5" id="KW-1185">Reference proteome</keyword>
<evidence type="ECO:0000313" key="5">
    <source>
        <dbReference type="Proteomes" id="UP001141950"/>
    </source>
</evidence>
<keyword evidence="4" id="KW-0946">Virion</keyword>
<name>A0A9X2SCT3_9BACL</name>
<gene>
    <name evidence="4" type="ORF">NQZ67_24735</name>
</gene>
<evidence type="ECO:0000256" key="2">
    <source>
        <dbReference type="ARBA" id="ARBA00024325"/>
    </source>
</evidence>
<comment type="subcellular location">
    <subcellularLocation>
        <location evidence="2">Spore coat</location>
    </subcellularLocation>
</comment>
<organism evidence="4 5">
    <name type="scientific">Paenibacillus soyae</name>
    <dbReference type="NCBI Taxonomy" id="2969249"/>
    <lineage>
        <taxon>Bacteria</taxon>
        <taxon>Bacillati</taxon>
        <taxon>Bacillota</taxon>
        <taxon>Bacilli</taxon>
        <taxon>Bacillales</taxon>
        <taxon>Paenibacillaceae</taxon>
        <taxon>Paenibacillus</taxon>
    </lineage>
</organism>
<dbReference type="InterPro" id="IPR012851">
    <property type="entry name" value="Spore_coat_CotF-like"/>
</dbReference>
<dbReference type="PANTHER" id="PTHR39183">
    <property type="entry name" value="SPORE COAT PROTEIN F-LIKE PROTEIN YHCQ"/>
    <property type="match status" value="1"/>
</dbReference>
<dbReference type="AlphaFoldDB" id="A0A9X2SCT3"/>
<reference evidence="4" key="1">
    <citation type="submission" date="2022-08" db="EMBL/GenBank/DDBJ databases">
        <title>The genomic sequence of strain Paenibacillus sp. SCIV0701.</title>
        <authorList>
            <person name="Zhao H."/>
        </authorList>
    </citation>
    <scope>NUCLEOTIDE SEQUENCE</scope>
    <source>
        <strain evidence="4">SCIV0701</strain>
    </source>
</reference>
<sequence>MNTIIENLTGMNVLTDQVIAMDFLIAAKSGVRNYAAAVTEAGTPEVKAILIKQLDEAIDTHEQILAYMIDNGLYHPWNPQEQARLNLQNIDTALKLPN</sequence>
<dbReference type="Proteomes" id="UP001141950">
    <property type="component" value="Unassembled WGS sequence"/>
</dbReference>
<dbReference type="RefSeq" id="WP_257451250.1">
    <property type="nucleotide sequence ID" value="NZ_JANIPJ010000023.1"/>
</dbReference>
<dbReference type="Pfam" id="PF07875">
    <property type="entry name" value="Coat_F"/>
    <property type="match status" value="1"/>
</dbReference>
<evidence type="ECO:0000313" key="4">
    <source>
        <dbReference type="EMBL" id="MCR2807098.1"/>
    </source>
</evidence>
<dbReference type="InterPro" id="IPR012347">
    <property type="entry name" value="Ferritin-like"/>
</dbReference>
<evidence type="ECO:0000256" key="3">
    <source>
        <dbReference type="ARBA" id="ARBA00024344"/>
    </source>
</evidence>
<comment type="similarity">
    <text evidence="3">Belongs to the CotF family.</text>
</comment>
<keyword evidence="1" id="KW-0749">Sporulation</keyword>
<comment type="caution">
    <text evidence="4">The sequence shown here is derived from an EMBL/GenBank/DDBJ whole genome shotgun (WGS) entry which is preliminary data.</text>
</comment>
<dbReference type="PANTHER" id="PTHR39183:SF1">
    <property type="entry name" value="SPORE COAT PROTEIN F-LIKE PROTEIN YHCQ"/>
    <property type="match status" value="1"/>
</dbReference>
<dbReference type="EMBL" id="JANIPJ010000023">
    <property type="protein sequence ID" value="MCR2807098.1"/>
    <property type="molecule type" value="Genomic_DNA"/>
</dbReference>
<protein>
    <submittedName>
        <fullName evidence="4">Spore coat protein</fullName>
    </submittedName>
</protein>
<dbReference type="Gene3D" id="1.20.1260.10">
    <property type="match status" value="1"/>
</dbReference>
<keyword evidence="4" id="KW-0167">Capsid protein</keyword>
<evidence type="ECO:0000256" key="1">
    <source>
        <dbReference type="ARBA" id="ARBA00022969"/>
    </source>
</evidence>